<keyword evidence="12" id="KW-1185">Reference proteome</keyword>
<comment type="function">
    <text evidence="9">Catalyzes the first step in the biosynthesis of ornithine lipids, which are phosphorus-free membrane lipids. Catalyzes the 3-hydroxyacyl-acyl carrier protein-dependent acylation of ornithine to form lyso-ornithine lipid (LOL).</text>
</comment>
<keyword evidence="4" id="KW-0443">Lipid metabolism</keyword>
<keyword evidence="3 11" id="KW-0808">Transferase</keyword>
<evidence type="ECO:0000256" key="7">
    <source>
        <dbReference type="ARBA" id="ARBA00039058"/>
    </source>
</evidence>
<evidence type="ECO:0000256" key="3">
    <source>
        <dbReference type="ARBA" id="ARBA00022679"/>
    </source>
</evidence>
<dbReference type="Proteomes" id="UP000306602">
    <property type="component" value="Unassembled WGS sequence"/>
</dbReference>
<protein>
    <recommendedName>
        <fullName evidence="8">L-ornithine N(alpha)-acyltransferase</fullName>
        <ecNumber evidence="7">2.3.2.30</ecNumber>
    </recommendedName>
</protein>
<evidence type="ECO:0000256" key="5">
    <source>
        <dbReference type="ARBA" id="ARBA00023315"/>
    </source>
</evidence>
<comment type="similarity">
    <text evidence="6">Belongs to the acetyltransferase family. OlsB subfamily.</text>
</comment>
<dbReference type="OrthoDB" id="9787072at2"/>
<dbReference type="GO" id="GO:0006629">
    <property type="term" value="P:lipid metabolic process"/>
    <property type="evidence" value="ECO:0007669"/>
    <property type="project" value="UniProtKB-KW"/>
</dbReference>
<evidence type="ECO:0000313" key="11">
    <source>
        <dbReference type="EMBL" id="THH38512.1"/>
    </source>
</evidence>
<dbReference type="PANTHER" id="PTHR37323">
    <property type="entry name" value="GCN5-RELATED N-ACETYLTRANSFERASE"/>
    <property type="match status" value="1"/>
</dbReference>
<evidence type="ECO:0000256" key="2">
    <source>
        <dbReference type="ARBA" id="ARBA00022516"/>
    </source>
</evidence>
<keyword evidence="2" id="KW-0444">Lipid biosynthesis</keyword>
<evidence type="ECO:0000256" key="6">
    <source>
        <dbReference type="ARBA" id="ARBA00038095"/>
    </source>
</evidence>
<dbReference type="EMBL" id="SRKY01000001">
    <property type="protein sequence ID" value="THH38512.1"/>
    <property type="molecule type" value="Genomic_DNA"/>
</dbReference>
<name>A0A4S4NFW8_9RHOB</name>
<evidence type="ECO:0000256" key="1">
    <source>
        <dbReference type="ARBA" id="ARBA00005189"/>
    </source>
</evidence>
<dbReference type="PANTHER" id="PTHR37323:SF1">
    <property type="entry name" value="L-ORNITHINE N(ALPHA)-ACYLTRANSFERASE"/>
    <property type="match status" value="1"/>
</dbReference>
<reference evidence="11 12" key="1">
    <citation type="submission" date="2019-04" db="EMBL/GenBank/DDBJ databases">
        <title>Shimia ponticola sp. nov., isolated from seawater.</title>
        <authorList>
            <person name="Kim Y.-O."/>
            <person name="Yoon J.-H."/>
        </authorList>
    </citation>
    <scope>NUCLEOTIDE SEQUENCE [LARGE SCALE GENOMIC DNA]</scope>
    <source>
        <strain evidence="11 12">MYP11</strain>
    </source>
</reference>
<dbReference type="RefSeq" id="WP_136461405.1">
    <property type="nucleotide sequence ID" value="NZ_SRKY01000001.1"/>
</dbReference>
<dbReference type="Pfam" id="PF13444">
    <property type="entry name" value="Acetyltransf_5"/>
    <property type="match status" value="1"/>
</dbReference>
<dbReference type="SUPFAM" id="SSF55729">
    <property type="entry name" value="Acyl-CoA N-acyltransferases (Nat)"/>
    <property type="match status" value="1"/>
</dbReference>
<accession>A0A4S4NFW8</accession>
<evidence type="ECO:0000256" key="10">
    <source>
        <dbReference type="ARBA" id="ARBA00047785"/>
    </source>
</evidence>
<evidence type="ECO:0000256" key="9">
    <source>
        <dbReference type="ARBA" id="ARBA00045724"/>
    </source>
</evidence>
<dbReference type="GO" id="GO:0043810">
    <property type="term" value="F:ornithine-acyl [acyl carrier protein] N-acyltransferase activity"/>
    <property type="evidence" value="ECO:0007669"/>
    <property type="project" value="UniProtKB-EC"/>
</dbReference>
<evidence type="ECO:0000256" key="4">
    <source>
        <dbReference type="ARBA" id="ARBA00023098"/>
    </source>
</evidence>
<organism evidence="11 12">
    <name type="scientific">Aliishimia ponticola</name>
    <dbReference type="NCBI Taxonomy" id="2499833"/>
    <lineage>
        <taxon>Bacteria</taxon>
        <taxon>Pseudomonadati</taxon>
        <taxon>Pseudomonadota</taxon>
        <taxon>Alphaproteobacteria</taxon>
        <taxon>Rhodobacterales</taxon>
        <taxon>Paracoccaceae</taxon>
        <taxon>Aliishimia</taxon>
    </lineage>
</organism>
<evidence type="ECO:0000313" key="12">
    <source>
        <dbReference type="Proteomes" id="UP000306602"/>
    </source>
</evidence>
<dbReference type="EC" id="2.3.2.30" evidence="7"/>
<gene>
    <name evidence="11" type="ORF">E4Z66_02790</name>
</gene>
<comment type="catalytic activity">
    <reaction evidence="10">
        <text>a (3R)-hydroxyacyl-[ACP] + L-ornithine = a lyso-ornithine lipid + holo-[ACP] + H(+)</text>
        <dbReference type="Rhea" id="RHEA:20633"/>
        <dbReference type="Rhea" id="RHEA-COMP:9685"/>
        <dbReference type="Rhea" id="RHEA-COMP:9945"/>
        <dbReference type="ChEBI" id="CHEBI:15378"/>
        <dbReference type="ChEBI" id="CHEBI:46911"/>
        <dbReference type="ChEBI" id="CHEBI:64479"/>
        <dbReference type="ChEBI" id="CHEBI:78827"/>
        <dbReference type="ChEBI" id="CHEBI:138482"/>
        <dbReference type="EC" id="2.3.2.30"/>
    </reaction>
    <physiologicalReaction direction="left-to-right" evidence="10">
        <dbReference type="Rhea" id="RHEA:20634"/>
    </physiologicalReaction>
</comment>
<proteinExistence type="inferred from homology"/>
<dbReference type="InterPro" id="IPR052351">
    <property type="entry name" value="Ornithine_N-alpha-AT"/>
</dbReference>
<dbReference type="AlphaFoldDB" id="A0A4S4NFW8"/>
<dbReference type="Gene3D" id="3.40.630.30">
    <property type="match status" value="1"/>
</dbReference>
<sequence>MTIGYEKDGYSVTLAQSEADLAAAQRLRYDVFVAELGAGGADVDHAAGREQDAFDAFADHLLLRDLDTGEAVGVYRLLRPEQAAKAGAYYTETEYDLTPLKRSGRRLLELGRSCMRADHRGGAGMFHLWTGLARYVELHGSEILFGVASLKGTDAAELAGPLSLLHHMYLAPEGLRPRARDYQPMDLLPADALDRRSAMVQMPSLIKSYLRLGGLVGEGAYVDRSFNCIDVCMIMDTDALNQRFARHYRTAAE</sequence>
<dbReference type="InterPro" id="IPR016181">
    <property type="entry name" value="Acyl_CoA_acyltransferase"/>
</dbReference>
<evidence type="ECO:0000256" key="8">
    <source>
        <dbReference type="ARBA" id="ARBA00039866"/>
    </source>
</evidence>
<comment type="pathway">
    <text evidence="1">Lipid metabolism.</text>
</comment>
<comment type="caution">
    <text evidence="11">The sequence shown here is derived from an EMBL/GenBank/DDBJ whole genome shotgun (WGS) entry which is preliminary data.</text>
</comment>
<keyword evidence="5" id="KW-0012">Acyltransferase</keyword>